<dbReference type="eggNOG" id="ENOG502S3IE">
    <property type="taxonomic scope" value="Eukaryota"/>
</dbReference>
<gene>
    <name evidence="2" type="ORF">PICST_47132</name>
</gene>
<evidence type="ECO:0000313" key="3">
    <source>
        <dbReference type="Proteomes" id="UP000002258"/>
    </source>
</evidence>
<dbReference type="AlphaFoldDB" id="A3LV56"/>
<dbReference type="RefSeq" id="XP_001385094.2">
    <property type="nucleotide sequence ID" value="XM_001385057.1"/>
</dbReference>
<dbReference type="EMBL" id="CP000499">
    <property type="protein sequence ID" value="ABN67065.2"/>
    <property type="molecule type" value="Genomic_DNA"/>
</dbReference>
<organism evidence="2 3">
    <name type="scientific">Scheffersomyces stipitis (strain ATCC 58785 / CBS 6054 / NBRC 10063 / NRRL Y-11545)</name>
    <name type="common">Yeast</name>
    <name type="synonym">Pichia stipitis</name>
    <dbReference type="NCBI Taxonomy" id="322104"/>
    <lineage>
        <taxon>Eukaryota</taxon>
        <taxon>Fungi</taxon>
        <taxon>Dikarya</taxon>
        <taxon>Ascomycota</taxon>
        <taxon>Saccharomycotina</taxon>
        <taxon>Pichiomycetes</taxon>
        <taxon>Debaryomycetaceae</taxon>
        <taxon>Scheffersomyces</taxon>
    </lineage>
</organism>
<dbReference type="InParanoid" id="A3LV56"/>
<accession>A3LV56</accession>
<dbReference type="KEGG" id="pic:PICST_47132"/>
<dbReference type="OMA" id="WSENAEQ"/>
<keyword evidence="3" id="KW-1185">Reference proteome</keyword>
<reference evidence="2 3" key="1">
    <citation type="journal article" date="2007" name="Nat. Biotechnol.">
        <title>Genome sequence of the lignocellulose-bioconverting and xylose-fermenting yeast Pichia stipitis.</title>
        <authorList>
            <person name="Jeffries T.W."/>
            <person name="Grigoriev I.V."/>
            <person name="Grimwood J."/>
            <person name="Laplaza J.M."/>
            <person name="Aerts A."/>
            <person name="Salamov A."/>
            <person name="Schmutz J."/>
            <person name="Lindquist E."/>
            <person name="Dehal P."/>
            <person name="Shapiro H."/>
            <person name="Jin Y.S."/>
            <person name="Passoth V."/>
            <person name="Richardson P.M."/>
        </authorList>
    </citation>
    <scope>NUCLEOTIDE SEQUENCE [LARGE SCALE GENOMIC DNA]</scope>
    <source>
        <strain evidence="3">ATCC 58785 / CBS 6054 / NBRC 10063 / NRRL Y-11545</strain>
    </source>
</reference>
<dbReference type="Proteomes" id="UP000002258">
    <property type="component" value="Chromosome 5"/>
</dbReference>
<dbReference type="OrthoDB" id="5328412at2759"/>
<sequence>MALISKQEESLDSSNEPTTAEDFLEQGSIDEESGDRWLGSDLSKSLRFYQKAYTSYLQSISLSGTQGRNLDAFYNSSRLLFSVYNQYIKTDGVEIYELTNVDEALTGDKRSVLQDLAHIITAHETAMTVAKTSNIAIPSDLLFNTALVYTEAIEAEQENDQSDFNQLLEVTQRAQSLFLALLDLQMVEFQKFLQELNEVDVNAMESNNELYQQGGLHEETKQEEYTSDEVVQPVDILESVLSCYKLAQAILENVTDFDSQVPAVTNLIQPLLDRSDNIARDLIDNFSEVAANKNEMVANISEVQISELKVAKSYIVGLTSNDFDQLFEVWNNAELPATPERYMSAADNIQSLLDRNDVTLANVNSSGILQSKELYWKSLTQMSGNLKKAQDILSQLLAEKKKTPSGVDLGLGALVGQISEVIIARADIELQRCQISGYEPAEKNSQVLLQNCKTLLKNAMNIANTAGGLRERAAEKLQREKKKVDAVFRLCLLEGKTSTQELDTILGANKWPNELVSLTKLGYYDAFGVQNIQKPLQF</sequence>
<dbReference type="FunCoup" id="A3LV56">
    <property type="interactions" value="24"/>
</dbReference>
<protein>
    <submittedName>
        <fullName evidence="2">Uncharacterized protein</fullName>
    </submittedName>
</protein>
<feature type="region of interest" description="Disordered" evidence="1">
    <location>
        <begin position="1"/>
        <end position="26"/>
    </location>
</feature>
<evidence type="ECO:0000256" key="1">
    <source>
        <dbReference type="SAM" id="MobiDB-lite"/>
    </source>
</evidence>
<evidence type="ECO:0000313" key="2">
    <source>
        <dbReference type="EMBL" id="ABN67065.2"/>
    </source>
</evidence>
<dbReference type="GeneID" id="4839343"/>
<dbReference type="HOGENOM" id="CLU_043057_0_0_1"/>
<name>A3LV56_PICST</name>
<proteinExistence type="predicted"/>